<evidence type="ECO:0000256" key="10">
    <source>
        <dbReference type="PROSITE-ProRule" id="PRU01360"/>
    </source>
</evidence>
<dbReference type="InterPro" id="IPR039426">
    <property type="entry name" value="TonB-dep_rcpt-like"/>
</dbReference>
<dbReference type="EMBL" id="WPIN01000010">
    <property type="protein sequence ID" value="MVM33178.1"/>
    <property type="molecule type" value="Genomic_DNA"/>
</dbReference>
<dbReference type="GO" id="GO:0044718">
    <property type="term" value="P:siderophore transmembrane transport"/>
    <property type="evidence" value="ECO:0007669"/>
    <property type="project" value="TreeGrafter"/>
</dbReference>
<keyword evidence="9 10" id="KW-0998">Cell outer membrane</keyword>
<dbReference type="InterPro" id="IPR012910">
    <property type="entry name" value="Plug_dom"/>
</dbReference>
<evidence type="ECO:0000313" key="15">
    <source>
        <dbReference type="Proteomes" id="UP000436006"/>
    </source>
</evidence>
<dbReference type="InterPro" id="IPR000531">
    <property type="entry name" value="Beta-barrel_TonB"/>
</dbReference>
<evidence type="ECO:0000256" key="3">
    <source>
        <dbReference type="ARBA" id="ARBA00022452"/>
    </source>
</evidence>
<dbReference type="GO" id="GO:0009279">
    <property type="term" value="C:cell outer membrane"/>
    <property type="evidence" value="ECO:0007669"/>
    <property type="project" value="UniProtKB-SubCell"/>
</dbReference>
<comment type="subcellular location">
    <subcellularLocation>
        <location evidence="1 10">Cell outer membrane</location>
        <topology evidence="1 10">Multi-pass membrane protein</topology>
    </subcellularLocation>
</comment>
<evidence type="ECO:0000259" key="13">
    <source>
        <dbReference type="Pfam" id="PF07715"/>
    </source>
</evidence>
<name>A0A7K1SHH4_9BACT</name>
<keyword evidence="15" id="KW-1185">Reference proteome</keyword>
<dbReference type="InterPro" id="IPR036942">
    <property type="entry name" value="Beta-barrel_TonB_sf"/>
</dbReference>
<dbReference type="PANTHER" id="PTHR30069">
    <property type="entry name" value="TONB-DEPENDENT OUTER MEMBRANE RECEPTOR"/>
    <property type="match status" value="1"/>
</dbReference>
<dbReference type="InterPro" id="IPR008969">
    <property type="entry name" value="CarboxyPept-like_regulatory"/>
</dbReference>
<keyword evidence="4 10" id="KW-0812">Transmembrane</keyword>
<dbReference type="Pfam" id="PF13715">
    <property type="entry name" value="CarbopepD_reg_2"/>
    <property type="match status" value="1"/>
</dbReference>
<dbReference type="RefSeq" id="WP_157587899.1">
    <property type="nucleotide sequence ID" value="NZ_WPIN01000010.1"/>
</dbReference>
<dbReference type="Pfam" id="PF00593">
    <property type="entry name" value="TonB_dep_Rec_b-barrel"/>
    <property type="match status" value="1"/>
</dbReference>
<dbReference type="NCBIfam" id="TIGR04057">
    <property type="entry name" value="SusC_RagA_signa"/>
    <property type="match status" value="1"/>
</dbReference>
<dbReference type="Gene3D" id="2.170.130.10">
    <property type="entry name" value="TonB-dependent receptor, plug domain"/>
    <property type="match status" value="1"/>
</dbReference>
<evidence type="ECO:0000256" key="9">
    <source>
        <dbReference type="ARBA" id="ARBA00023237"/>
    </source>
</evidence>
<evidence type="ECO:0000256" key="2">
    <source>
        <dbReference type="ARBA" id="ARBA00022448"/>
    </source>
</evidence>
<sequence length="1064" mass="115938">MNRTYYILRIPLFVLTLTVLLGWTRPIQAQTRALTGRVLDATENNGLPGVNILLKGTTNGTTTDADGNFRLSVPNGPITLVFSSVGYVALETVVGGSNTINVSLQSDARSLNEVVVVGYGQKTTRKLTESIGTVQARDIIKLPVSSPEAAIQGRVSGVQITSVDGTPGAGVAIRIRGVSTVGNNQPLFVVDGVPIGDGTSNQINPADVESISVLKDASSASIYGLRAANGVVLITTKRGKQGKPRVNVDVYSGVQNFPNQLDMLNTQQYVALATESINNANAQAGLVPGSSGYLVLSPDLRPGSPYLNIDNSKAWRDAALHKNAPVSNYNLSLSGGNDVSNYFISLGYYQQQAMVNKYDLSRYSFRVNSDHKVGSRLKIGQALTLTYNHTYRGSNNTGDGFIYASTTNMPPILSIYDTDHRVPGNRYGYTGNLNVAGFVRLNNIGINAVNENHDYAYRLLGNIYAELEIIKGLKFRSVAAVDYSPYRQSYWRPGYTAAELGQERNTNNYQDGRGEGIQQVFTNTLTYNGQFGGHSINAIAGMEYQQIKSNYLGYSGANFQSTDPNFYSSIQNQQGNSNGNGGFAYNNAVSSLGQKAYASRFGRLSYDYKDTYLVTLTARYDQSSNFAPQNRSKLFPAASAAWRISNESFFQNKLPFVTDLKIRGSWGQLGNDKIGLDFPYLARVQQGPWYTFGVGQSSLNGTGIPNLVNSDLRWEVNESTDAGFDLTLFGRLNLLVTYYNRNTKDFLYSLPVNTTSGFTSIPVNLGLVNNRGLEFETSYKKSFKSGLTLDFFGNITTVKNKLVALAPNVQEFASGNYRTAVGYPIGYFYGYKATGIYQNQEQANAAVPDVTVNKQKPVPGDMIFQDNNGPGTNGQQFSGTPDGQITTDDRTNLGKTIPDFFYGFGVNANWKGFDLAIMFQGISGNSIYNSYRAANETMSGAGNNQLVNVLGHWTGEGTSNTIPRATARDLNGNARFSSRWIEPGGFLRLKNVQLGYTVPKAVLNRLKVAQTVRVYVAASNLFRITKYTGLDPEVTTFSSQLQAGTDNANMPQPRTVQIGANLTF</sequence>
<evidence type="ECO:0000256" key="8">
    <source>
        <dbReference type="ARBA" id="ARBA00023170"/>
    </source>
</evidence>
<keyword evidence="2 10" id="KW-0813">Transport</keyword>
<evidence type="ECO:0000256" key="5">
    <source>
        <dbReference type="ARBA" id="ARBA00022729"/>
    </source>
</evidence>
<dbReference type="Proteomes" id="UP000436006">
    <property type="component" value="Unassembled WGS sequence"/>
</dbReference>
<protein>
    <submittedName>
        <fullName evidence="14">SusC/RagA family TonB-linked outer membrane protein</fullName>
    </submittedName>
</protein>
<dbReference type="SUPFAM" id="SSF49464">
    <property type="entry name" value="Carboxypeptidase regulatory domain-like"/>
    <property type="match status" value="1"/>
</dbReference>
<dbReference type="InterPro" id="IPR037066">
    <property type="entry name" value="Plug_dom_sf"/>
</dbReference>
<keyword evidence="5" id="KW-0732">Signal</keyword>
<accession>A0A7K1SHH4</accession>
<comment type="similarity">
    <text evidence="10 11">Belongs to the TonB-dependent receptor family.</text>
</comment>
<keyword evidence="8" id="KW-0675">Receptor</keyword>
<organism evidence="14 15">
    <name type="scientific">Spirosoma arboris</name>
    <dbReference type="NCBI Taxonomy" id="2682092"/>
    <lineage>
        <taxon>Bacteria</taxon>
        <taxon>Pseudomonadati</taxon>
        <taxon>Bacteroidota</taxon>
        <taxon>Cytophagia</taxon>
        <taxon>Cytophagales</taxon>
        <taxon>Cytophagaceae</taxon>
        <taxon>Spirosoma</taxon>
    </lineage>
</organism>
<dbReference type="Gene3D" id="2.60.40.1120">
    <property type="entry name" value="Carboxypeptidase-like, regulatory domain"/>
    <property type="match status" value="1"/>
</dbReference>
<dbReference type="SUPFAM" id="SSF56935">
    <property type="entry name" value="Porins"/>
    <property type="match status" value="1"/>
</dbReference>
<reference evidence="14 15" key="1">
    <citation type="submission" date="2019-12" db="EMBL/GenBank/DDBJ databases">
        <title>Spirosoma sp. HMF4905 genome sequencing and assembly.</title>
        <authorList>
            <person name="Kang H."/>
            <person name="Cha I."/>
            <person name="Kim H."/>
            <person name="Joh K."/>
        </authorList>
    </citation>
    <scope>NUCLEOTIDE SEQUENCE [LARGE SCALE GENOMIC DNA]</scope>
    <source>
        <strain evidence="14 15">HMF4905</strain>
    </source>
</reference>
<evidence type="ECO:0000256" key="1">
    <source>
        <dbReference type="ARBA" id="ARBA00004571"/>
    </source>
</evidence>
<evidence type="ECO:0000259" key="12">
    <source>
        <dbReference type="Pfam" id="PF00593"/>
    </source>
</evidence>
<evidence type="ECO:0000256" key="4">
    <source>
        <dbReference type="ARBA" id="ARBA00022692"/>
    </source>
</evidence>
<dbReference type="PANTHER" id="PTHR30069:SF29">
    <property type="entry name" value="HEMOGLOBIN AND HEMOGLOBIN-HAPTOGLOBIN-BINDING PROTEIN 1-RELATED"/>
    <property type="match status" value="1"/>
</dbReference>
<dbReference type="AlphaFoldDB" id="A0A7K1SHH4"/>
<evidence type="ECO:0000256" key="7">
    <source>
        <dbReference type="ARBA" id="ARBA00023136"/>
    </source>
</evidence>
<dbReference type="PROSITE" id="PS52016">
    <property type="entry name" value="TONB_DEPENDENT_REC_3"/>
    <property type="match status" value="1"/>
</dbReference>
<comment type="caution">
    <text evidence="14">The sequence shown here is derived from an EMBL/GenBank/DDBJ whole genome shotgun (WGS) entry which is preliminary data.</text>
</comment>
<feature type="domain" description="TonB-dependent receptor plug" evidence="13">
    <location>
        <begin position="125"/>
        <end position="231"/>
    </location>
</feature>
<keyword evidence="3 10" id="KW-1134">Transmembrane beta strand</keyword>
<proteinExistence type="inferred from homology"/>
<dbReference type="InterPro" id="IPR023997">
    <property type="entry name" value="TonB-dep_OMP_SusC/RagA_CS"/>
</dbReference>
<dbReference type="InterPro" id="IPR023996">
    <property type="entry name" value="TonB-dep_OMP_SusC/RagA"/>
</dbReference>
<evidence type="ECO:0000256" key="11">
    <source>
        <dbReference type="RuleBase" id="RU003357"/>
    </source>
</evidence>
<evidence type="ECO:0000256" key="6">
    <source>
        <dbReference type="ARBA" id="ARBA00023077"/>
    </source>
</evidence>
<dbReference type="NCBIfam" id="TIGR04056">
    <property type="entry name" value="OMP_RagA_SusC"/>
    <property type="match status" value="1"/>
</dbReference>
<dbReference type="Gene3D" id="2.40.170.20">
    <property type="entry name" value="TonB-dependent receptor, beta-barrel domain"/>
    <property type="match status" value="1"/>
</dbReference>
<evidence type="ECO:0000313" key="14">
    <source>
        <dbReference type="EMBL" id="MVM33178.1"/>
    </source>
</evidence>
<gene>
    <name evidence="14" type="ORF">GO755_24270</name>
</gene>
<feature type="domain" description="TonB-dependent receptor-like beta-barrel" evidence="12">
    <location>
        <begin position="426"/>
        <end position="1020"/>
    </location>
</feature>
<keyword evidence="7 10" id="KW-0472">Membrane</keyword>
<dbReference type="GO" id="GO:0015344">
    <property type="term" value="F:siderophore uptake transmembrane transporter activity"/>
    <property type="evidence" value="ECO:0007669"/>
    <property type="project" value="TreeGrafter"/>
</dbReference>
<keyword evidence="6 11" id="KW-0798">TonB box</keyword>
<dbReference type="Pfam" id="PF07715">
    <property type="entry name" value="Plug"/>
    <property type="match status" value="1"/>
</dbReference>